<feature type="binding site" evidence="5">
    <location>
        <position position="273"/>
    </location>
    <ligand>
        <name>substrate</name>
    </ligand>
</feature>
<dbReference type="InterPro" id="IPR018523">
    <property type="entry name" value="Isocitrate_lyase_ph_CS"/>
</dbReference>
<feature type="binding site" evidence="5">
    <location>
        <begin position="237"/>
        <end position="238"/>
    </location>
    <ligand>
        <name>substrate</name>
    </ligand>
</feature>
<dbReference type="InterPro" id="IPR015813">
    <property type="entry name" value="Pyrv/PenolPyrv_kinase-like_dom"/>
</dbReference>
<dbReference type="InterPro" id="IPR039556">
    <property type="entry name" value="ICL/PEPM"/>
</dbReference>
<dbReference type="Gene3D" id="1.10.10.850">
    <property type="match status" value="1"/>
</dbReference>
<comment type="cofactor">
    <cofactor evidence="6">
        <name>Mg(2+)</name>
        <dbReference type="ChEBI" id="CHEBI:18420"/>
    </cofactor>
    <text evidence="6">Can also use Mn(2+) ion.</text>
</comment>
<feature type="binding site" evidence="5">
    <location>
        <begin position="129"/>
        <end position="131"/>
    </location>
    <ligand>
        <name>substrate</name>
    </ligand>
</feature>
<evidence type="ECO:0000256" key="4">
    <source>
        <dbReference type="PIRSR" id="PIRSR001362-1"/>
    </source>
</evidence>
<keyword evidence="6" id="KW-0479">Metal-binding</keyword>
<accession>A0A5B0QC35</accession>
<comment type="caution">
    <text evidence="7">The sequence shown here is derived from an EMBL/GenBank/DDBJ whole genome shotgun (WGS) entry which is preliminary data.</text>
</comment>
<comment type="similarity">
    <text evidence="1 3">Belongs to the isocitrate lyase/PEP mutase superfamily. Isocitrate lyase family.</text>
</comment>
<dbReference type="Gene3D" id="3.20.20.60">
    <property type="entry name" value="Phosphoenolpyruvate-binding domains"/>
    <property type="match status" value="1"/>
</dbReference>
<dbReference type="AlphaFoldDB" id="A0A5B0QC35"/>
<dbReference type="Pfam" id="PF00463">
    <property type="entry name" value="ICL"/>
    <property type="match status" value="1"/>
</dbReference>
<dbReference type="InterPro" id="IPR006254">
    <property type="entry name" value="Isocitrate_lyase"/>
</dbReference>
<evidence type="ECO:0000256" key="1">
    <source>
        <dbReference type="ARBA" id="ARBA00005704"/>
    </source>
</evidence>
<dbReference type="EMBL" id="VSWC01000027">
    <property type="protein sequence ID" value="KAA1110534.1"/>
    <property type="molecule type" value="Genomic_DNA"/>
</dbReference>
<feature type="binding site" evidence="5">
    <location>
        <position position="527"/>
    </location>
    <ligand>
        <name>substrate</name>
    </ligand>
</feature>
<dbReference type="GO" id="GO:0046421">
    <property type="term" value="F:methylisocitrate lyase activity"/>
    <property type="evidence" value="ECO:0007669"/>
    <property type="project" value="TreeGrafter"/>
</dbReference>
<evidence type="ECO:0000256" key="5">
    <source>
        <dbReference type="PIRSR" id="PIRSR001362-2"/>
    </source>
</evidence>
<dbReference type="GO" id="GO:0019629">
    <property type="term" value="P:propionate catabolic process, 2-methylcitrate cycle"/>
    <property type="evidence" value="ECO:0007669"/>
    <property type="project" value="TreeGrafter"/>
</dbReference>
<organism evidence="7 8">
    <name type="scientific">Puccinia graminis f. sp. tritici</name>
    <dbReference type="NCBI Taxonomy" id="56615"/>
    <lineage>
        <taxon>Eukaryota</taxon>
        <taxon>Fungi</taxon>
        <taxon>Dikarya</taxon>
        <taxon>Basidiomycota</taxon>
        <taxon>Pucciniomycotina</taxon>
        <taxon>Pucciniomycetes</taxon>
        <taxon>Pucciniales</taxon>
        <taxon>Pucciniaceae</taxon>
        <taxon>Puccinia</taxon>
    </lineage>
</organism>
<dbReference type="Proteomes" id="UP000324748">
    <property type="component" value="Unassembled WGS sequence"/>
</dbReference>
<keyword evidence="6" id="KW-0460">Magnesium</keyword>
<sequence length="606" mass="67487">MIERTRRVTMPLSRLSRSASKTKLFYQPIRPIMTGTHADKLGQLTRSIQDWFDSPRFSNTQRSYSAELIATKRGSLPVHQDCYANLQARKLRKLLTDAQQTHQPVLTMGALDPVQQSQMAHHLPVVYVSGWAASSTFVPGTHEVGPDLADYPYHTVPTAVQRLVKAQQLHERKEWDAQCSETDMGREAVDYLKPIIADGDNGHGGLSTVMKLAKAFGEAGVAGVHFEDQLVGGKKCGHQAGKVLVPTCEHLSRLRAARMQWDIMGLETLLIGRTDAESAKLISSDHDPRDHRFILGIETSARTLKKALAEEIILAEERGASGEEINEIEKKWTDSVELITFDQGAFTSILFHARRILSLIDVNRKKNDALAVGRAFERHQIPSSKYAEYLKEVEAKELSHQASSRLAIEMISTSTNGKQTPEKIGWNSQLARTREGYYRFNGCLQAAVNRALKFSPVADLVWIETKEPDLQKAQSIAAQIHHQFPNQNLVYNLSPSFNWSHHGFSDEDLKGFVWDLSRVGFNLQLISLAGLHSTATMTAQLAKRFKEDGMLGYVQSIQQVEKQIGCDVLKHQKWSGSEYIDRILSAVSAGSSATAATGADSTEKTF</sequence>
<evidence type="ECO:0000256" key="3">
    <source>
        <dbReference type="PIRNR" id="PIRNR001362"/>
    </source>
</evidence>
<dbReference type="PIRSF" id="PIRSF001362">
    <property type="entry name" value="Isocit_lyase"/>
    <property type="match status" value="1"/>
</dbReference>
<dbReference type="SUPFAM" id="SSF51621">
    <property type="entry name" value="Phosphoenolpyruvate/pyruvate domain"/>
    <property type="match status" value="1"/>
</dbReference>
<keyword evidence="8" id="KW-1185">Reference proteome</keyword>
<dbReference type="PROSITE" id="PS00161">
    <property type="entry name" value="ISOCITRATE_LYASE"/>
    <property type="match status" value="1"/>
</dbReference>
<keyword evidence="2 3" id="KW-0456">Lyase</keyword>
<dbReference type="NCBIfam" id="TIGR01346">
    <property type="entry name" value="isocit_lyase"/>
    <property type="match status" value="1"/>
</dbReference>
<dbReference type="GO" id="GO:0046872">
    <property type="term" value="F:metal ion binding"/>
    <property type="evidence" value="ECO:0007669"/>
    <property type="project" value="UniProtKB-KW"/>
</dbReference>
<name>A0A5B0QC35_PUCGR</name>
<feature type="binding site" evidence="5">
    <location>
        <begin position="492"/>
        <end position="496"/>
    </location>
    <ligand>
        <name>substrate</name>
    </ligand>
</feature>
<dbReference type="InterPro" id="IPR040442">
    <property type="entry name" value="Pyrv_kinase-like_dom_sf"/>
</dbReference>
<feature type="binding site" evidence="6">
    <location>
        <position position="198"/>
    </location>
    <ligand>
        <name>Mg(2+)</name>
        <dbReference type="ChEBI" id="CHEBI:18420"/>
    </ligand>
</feature>
<dbReference type="CDD" id="cd00377">
    <property type="entry name" value="ICL_PEPM"/>
    <property type="match status" value="1"/>
</dbReference>
<evidence type="ECO:0000313" key="7">
    <source>
        <dbReference type="EMBL" id="KAA1110534.1"/>
    </source>
</evidence>
<dbReference type="PANTHER" id="PTHR21631">
    <property type="entry name" value="ISOCITRATE LYASE/MALATE SYNTHASE"/>
    <property type="match status" value="1"/>
</dbReference>
<dbReference type="PANTHER" id="PTHR21631:SF13">
    <property type="entry name" value="MITOCHONDRIAL 2-METHYLISOCITRATE LYASE ICL2"/>
    <property type="match status" value="1"/>
</dbReference>
<reference evidence="7 8" key="1">
    <citation type="submission" date="2019-05" db="EMBL/GenBank/DDBJ databases">
        <title>Emergence of the Ug99 lineage of the wheat stem rust pathogen through somatic hybridization.</title>
        <authorList>
            <person name="Li F."/>
            <person name="Upadhyaya N.M."/>
            <person name="Sperschneider J."/>
            <person name="Matny O."/>
            <person name="Nguyen-Phuc H."/>
            <person name="Mago R."/>
            <person name="Raley C."/>
            <person name="Miller M.E."/>
            <person name="Silverstein K.A.T."/>
            <person name="Henningsen E."/>
            <person name="Hirsch C.D."/>
            <person name="Visser B."/>
            <person name="Pretorius Z.A."/>
            <person name="Steffenson B.J."/>
            <person name="Schwessinger B."/>
            <person name="Dodds P.N."/>
            <person name="Figueroa M."/>
        </authorList>
    </citation>
    <scope>NUCLEOTIDE SEQUENCE [LARGE SCALE GENOMIC DNA]</scope>
    <source>
        <strain evidence="7">21-0</strain>
    </source>
</reference>
<dbReference type="OrthoDB" id="4078635at2759"/>
<feature type="active site" description="Proton acceptor" evidence="4">
    <location>
        <position position="236"/>
    </location>
</feature>
<dbReference type="GO" id="GO:0005759">
    <property type="term" value="C:mitochondrial matrix"/>
    <property type="evidence" value="ECO:0007669"/>
    <property type="project" value="TreeGrafter"/>
</dbReference>
<evidence type="ECO:0000313" key="8">
    <source>
        <dbReference type="Proteomes" id="UP000324748"/>
    </source>
</evidence>
<protein>
    <recommendedName>
        <fullName evidence="3">Isocitrate lyase</fullName>
    </recommendedName>
</protein>
<evidence type="ECO:0000256" key="6">
    <source>
        <dbReference type="PIRSR" id="PIRSR001362-3"/>
    </source>
</evidence>
<proteinExistence type="inferred from homology"/>
<gene>
    <name evidence="7" type="ORF">PGT21_024382</name>
</gene>
<dbReference type="GO" id="GO:0004451">
    <property type="term" value="F:isocitrate lyase activity"/>
    <property type="evidence" value="ECO:0007669"/>
    <property type="project" value="InterPro"/>
</dbReference>
<evidence type="ECO:0000256" key="2">
    <source>
        <dbReference type="ARBA" id="ARBA00023239"/>
    </source>
</evidence>